<sequence>MKKRLSLLILAFLTCVWATAQDLPRSLFVGSVNVKIESDAKAIIEREIDNLNANQKYLNSLTTKMNLYFPIIEKILAEEGVPDEFKYLCVQESAFNPDAISTSNAIGYWQFKRETAQEVGMRVDGVIDERKHIAAATKGAAVYLSRNNLILKNWVSTLLSYRLGLGAVRRMSDIDWAYKNEVSVNASTDWYVLRFLAHRHFLEKQYKQSKNQVSSNYIFEYTNSRGKNLTDIAQELEVPLADVIVNNTWLKSTTIPDDKDYIVYLPVNSQQYLDLKIKNDQQKFSEDQVAVNKDLGFPVLVKLTNTATKDEPIFYEINGKKGILARQGDTPESIAERAGINLKRFLKFNDLDDNDRIIPNEVYYLKRKDRRAVVAYHTVEGYETLWKISQMYGVQLEDLMTKNRITQIQRLQKGRLLWLIETRPEGQSVEYVQSPEDKPVTIIEKPVAVEPKKQPVTPPATKKPTPPQNNQSEVTIIETKNEPNNPIVTTPSKPVNTPSTKPLDNTNTQASNTSVTTKPSSSSISTPPPVVYNPTSNSGKSNKIIKSHIVEPKQTFFSIARLYNMSVDELYSLNDMYSGSPLRIGQTIKVYQPSSTPITGATRTEPKTTTTYTYPPANKPIPTPENTTTTIVREVVTSPAENIEVASTNPSPTITTTPVNTAPTTVYTPAPATPTTVNKPFTPAAVNTKPNYKIIHTIQAGETIYRVSKTYGVSVESIKSWNNLSHNTVEIGQELVILGGNVIPNSSNEPTTTTSQATQNNNYKYHILKAGETVFRVSQIYGVTVDEVVKWNNIKNFSVSVGQKIVIKK</sequence>
<dbReference type="PANTHER" id="PTHR33734">
    <property type="entry name" value="LYSM DOMAIN-CONTAINING GPI-ANCHORED PROTEIN 2"/>
    <property type="match status" value="1"/>
</dbReference>
<gene>
    <name evidence="4" type="ORF">LV89_03333</name>
</gene>
<feature type="domain" description="LysM" evidence="3">
    <location>
        <begin position="546"/>
        <end position="590"/>
    </location>
</feature>
<dbReference type="RefSeq" id="WP_109744031.1">
    <property type="nucleotide sequence ID" value="NZ_QGGO01000019.1"/>
</dbReference>
<feature type="chain" id="PRO_5016415604" evidence="2">
    <location>
        <begin position="21"/>
        <end position="809"/>
    </location>
</feature>
<protein>
    <submittedName>
        <fullName evidence="4">LysM repeat protein</fullName>
    </submittedName>
</protein>
<feature type="signal peptide" evidence="2">
    <location>
        <begin position="1"/>
        <end position="20"/>
    </location>
</feature>
<accession>A0A316DWY2</accession>
<feature type="domain" description="LysM" evidence="3">
    <location>
        <begin position="321"/>
        <end position="365"/>
    </location>
</feature>
<proteinExistence type="predicted"/>
<feature type="domain" description="LysM" evidence="3">
    <location>
        <begin position="764"/>
        <end position="807"/>
    </location>
</feature>
<evidence type="ECO:0000313" key="5">
    <source>
        <dbReference type="Proteomes" id="UP000245489"/>
    </source>
</evidence>
<dbReference type="Gene3D" id="1.10.530.10">
    <property type="match status" value="1"/>
</dbReference>
<dbReference type="Proteomes" id="UP000245489">
    <property type="component" value="Unassembled WGS sequence"/>
</dbReference>
<dbReference type="OrthoDB" id="977752at2"/>
<dbReference type="Gene3D" id="3.10.350.10">
    <property type="entry name" value="LysM domain"/>
    <property type="match status" value="4"/>
</dbReference>
<keyword evidence="2" id="KW-0732">Signal</keyword>
<dbReference type="PROSITE" id="PS51782">
    <property type="entry name" value="LYSM"/>
    <property type="match status" value="5"/>
</dbReference>
<feature type="compositionally biased region" description="Polar residues" evidence="1">
    <location>
        <begin position="482"/>
        <end position="510"/>
    </location>
</feature>
<feature type="domain" description="LysM" evidence="3">
    <location>
        <begin position="375"/>
        <end position="419"/>
    </location>
</feature>
<dbReference type="EMBL" id="QGGO01000019">
    <property type="protein sequence ID" value="PWK22621.1"/>
    <property type="molecule type" value="Genomic_DNA"/>
</dbReference>
<name>A0A316DWY2_9BACT</name>
<keyword evidence="5" id="KW-1185">Reference proteome</keyword>
<dbReference type="AlphaFoldDB" id="A0A316DWY2"/>
<dbReference type="InterPro" id="IPR023346">
    <property type="entry name" value="Lysozyme-like_dom_sf"/>
</dbReference>
<dbReference type="InterPro" id="IPR036779">
    <property type="entry name" value="LysM_dom_sf"/>
</dbReference>
<dbReference type="Pfam" id="PF01464">
    <property type="entry name" value="SLT"/>
    <property type="match status" value="1"/>
</dbReference>
<dbReference type="Pfam" id="PF01476">
    <property type="entry name" value="LysM"/>
    <property type="match status" value="5"/>
</dbReference>
<organism evidence="4 5">
    <name type="scientific">Arcicella aurantiaca</name>
    <dbReference type="NCBI Taxonomy" id="591202"/>
    <lineage>
        <taxon>Bacteria</taxon>
        <taxon>Pseudomonadati</taxon>
        <taxon>Bacteroidota</taxon>
        <taxon>Cytophagia</taxon>
        <taxon>Cytophagales</taxon>
        <taxon>Flectobacillaceae</taxon>
        <taxon>Arcicella</taxon>
    </lineage>
</organism>
<feature type="domain" description="LysM" evidence="3">
    <location>
        <begin position="694"/>
        <end position="737"/>
    </location>
</feature>
<feature type="compositionally biased region" description="Low complexity" evidence="1">
    <location>
        <begin position="511"/>
        <end position="525"/>
    </location>
</feature>
<dbReference type="PANTHER" id="PTHR33734:SF22">
    <property type="entry name" value="MEMBRANE-BOUND LYTIC MUREIN TRANSGLYCOSYLASE D"/>
    <property type="match status" value="1"/>
</dbReference>
<evidence type="ECO:0000313" key="4">
    <source>
        <dbReference type="EMBL" id="PWK22621.1"/>
    </source>
</evidence>
<dbReference type="SUPFAM" id="SSF53955">
    <property type="entry name" value="Lysozyme-like"/>
    <property type="match status" value="1"/>
</dbReference>
<dbReference type="SMART" id="SM00257">
    <property type="entry name" value="LysM"/>
    <property type="match status" value="5"/>
</dbReference>
<dbReference type="CDD" id="cd00118">
    <property type="entry name" value="LysM"/>
    <property type="match status" value="5"/>
</dbReference>
<dbReference type="CDD" id="cd16894">
    <property type="entry name" value="MltD-like"/>
    <property type="match status" value="1"/>
</dbReference>
<dbReference type="InterPro" id="IPR008258">
    <property type="entry name" value="Transglycosylase_SLT_dom_1"/>
</dbReference>
<evidence type="ECO:0000256" key="2">
    <source>
        <dbReference type="SAM" id="SignalP"/>
    </source>
</evidence>
<feature type="region of interest" description="Disordered" evidence="1">
    <location>
        <begin position="445"/>
        <end position="541"/>
    </location>
</feature>
<comment type="caution">
    <text evidence="4">The sequence shown here is derived from an EMBL/GenBank/DDBJ whole genome shotgun (WGS) entry which is preliminary data.</text>
</comment>
<evidence type="ECO:0000259" key="3">
    <source>
        <dbReference type="PROSITE" id="PS51782"/>
    </source>
</evidence>
<reference evidence="4 5" key="1">
    <citation type="submission" date="2018-05" db="EMBL/GenBank/DDBJ databases">
        <title>Genomic Encyclopedia of Archaeal and Bacterial Type Strains, Phase II (KMG-II): from individual species to whole genera.</title>
        <authorList>
            <person name="Goeker M."/>
        </authorList>
    </citation>
    <scope>NUCLEOTIDE SEQUENCE [LARGE SCALE GENOMIC DNA]</scope>
    <source>
        <strain evidence="4 5">DSM 22214</strain>
    </source>
</reference>
<evidence type="ECO:0000256" key="1">
    <source>
        <dbReference type="SAM" id="MobiDB-lite"/>
    </source>
</evidence>
<dbReference type="SUPFAM" id="SSF54106">
    <property type="entry name" value="LysM domain"/>
    <property type="match status" value="4"/>
</dbReference>
<dbReference type="InterPro" id="IPR018392">
    <property type="entry name" value="LysM"/>
</dbReference>